<reference evidence="3" key="1">
    <citation type="journal article" date="2019" name="Int. J. Syst. Evol. Microbiol.">
        <title>The Global Catalogue of Microorganisms (GCM) 10K type strain sequencing project: providing services to taxonomists for standard genome sequencing and annotation.</title>
        <authorList>
            <consortium name="The Broad Institute Genomics Platform"/>
            <consortium name="The Broad Institute Genome Sequencing Center for Infectious Disease"/>
            <person name="Wu L."/>
            <person name="Ma J."/>
        </authorList>
    </citation>
    <scope>NUCLEOTIDE SEQUENCE [LARGE SCALE GENOMIC DNA]</scope>
    <source>
        <strain evidence="3">JCM 31290</strain>
    </source>
</reference>
<proteinExistence type="predicted"/>
<evidence type="ECO:0000313" key="2">
    <source>
        <dbReference type="EMBL" id="GAA4338275.1"/>
    </source>
</evidence>
<dbReference type="Proteomes" id="UP001501115">
    <property type="component" value="Unassembled WGS sequence"/>
</dbReference>
<feature type="signal peptide" evidence="1">
    <location>
        <begin position="1"/>
        <end position="24"/>
    </location>
</feature>
<evidence type="ECO:0000256" key="1">
    <source>
        <dbReference type="SAM" id="SignalP"/>
    </source>
</evidence>
<name>A0ABP8HFK4_9ACTN</name>
<organism evidence="2 3">
    <name type="scientific">Streptomyces venetus</name>
    <dbReference type="NCBI Taxonomy" id="1701086"/>
    <lineage>
        <taxon>Bacteria</taxon>
        <taxon>Bacillati</taxon>
        <taxon>Actinomycetota</taxon>
        <taxon>Actinomycetes</taxon>
        <taxon>Kitasatosporales</taxon>
        <taxon>Streptomycetaceae</taxon>
        <taxon>Streptomyces</taxon>
    </lineage>
</organism>
<keyword evidence="3" id="KW-1185">Reference proteome</keyword>
<dbReference type="SUPFAM" id="SSF51126">
    <property type="entry name" value="Pectin lyase-like"/>
    <property type="match status" value="1"/>
</dbReference>
<evidence type="ECO:0000313" key="3">
    <source>
        <dbReference type="Proteomes" id="UP001501115"/>
    </source>
</evidence>
<accession>A0ABP8HFK4</accession>
<dbReference type="InterPro" id="IPR011050">
    <property type="entry name" value="Pectin_lyase_fold/virulence"/>
</dbReference>
<protein>
    <recommendedName>
        <fullName evidence="4">Pectin esterase</fullName>
    </recommendedName>
</protein>
<comment type="caution">
    <text evidence="2">The sequence shown here is derived from an EMBL/GenBank/DDBJ whole genome shotgun (WGS) entry which is preliminary data.</text>
</comment>
<keyword evidence="1" id="KW-0732">Signal</keyword>
<sequence>MHRRTLLTGFAGGLVAVGAAPAFAAADRRILHVRPGDSVQAAVDAVDGPGWTVAVHPGTYREVVSVPHIGDWKPCA</sequence>
<feature type="chain" id="PRO_5045904986" description="Pectin esterase" evidence="1">
    <location>
        <begin position="25"/>
        <end position="76"/>
    </location>
</feature>
<gene>
    <name evidence="2" type="ORF">GCM10023086_72570</name>
</gene>
<dbReference type="EMBL" id="BAABET010000015">
    <property type="protein sequence ID" value="GAA4338275.1"/>
    <property type="molecule type" value="Genomic_DNA"/>
</dbReference>
<evidence type="ECO:0008006" key="4">
    <source>
        <dbReference type="Google" id="ProtNLM"/>
    </source>
</evidence>